<sequence length="93" mass="10600">MNTIRVSATAARNKFFELLNQVALGTQVIIERDSKEVAVLSPKKKTVDWVALRKASKAVRGIWKDYDEKDNPLRRSGAWPTVGKWDKGLKFKK</sequence>
<evidence type="ECO:0000313" key="2">
    <source>
        <dbReference type="EMBL" id="KKQ75813.1"/>
    </source>
</evidence>
<dbReference type="SUPFAM" id="SSF143120">
    <property type="entry name" value="YefM-like"/>
    <property type="match status" value="1"/>
</dbReference>
<proteinExistence type="inferred from homology"/>
<dbReference type="InterPro" id="IPR036165">
    <property type="entry name" value="YefM-like_sf"/>
</dbReference>
<protein>
    <submittedName>
        <fullName evidence="2">Uncharacterized protein</fullName>
    </submittedName>
</protein>
<evidence type="ECO:0000313" key="3">
    <source>
        <dbReference type="Proteomes" id="UP000034181"/>
    </source>
</evidence>
<dbReference type="Proteomes" id="UP000034181">
    <property type="component" value="Unassembled WGS sequence"/>
</dbReference>
<dbReference type="NCBIfam" id="TIGR01552">
    <property type="entry name" value="phd_fam"/>
    <property type="match status" value="1"/>
</dbReference>
<evidence type="ECO:0000256" key="1">
    <source>
        <dbReference type="ARBA" id="ARBA00009981"/>
    </source>
</evidence>
<reference evidence="2 3" key="1">
    <citation type="journal article" date="2015" name="Nature">
        <title>rRNA introns, odd ribosomes, and small enigmatic genomes across a large radiation of phyla.</title>
        <authorList>
            <person name="Brown C.T."/>
            <person name="Hug L.A."/>
            <person name="Thomas B.C."/>
            <person name="Sharon I."/>
            <person name="Castelle C.J."/>
            <person name="Singh A."/>
            <person name="Wilkins M.J."/>
            <person name="Williams K.H."/>
            <person name="Banfield J.F."/>
        </authorList>
    </citation>
    <scope>NUCLEOTIDE SEQUENCE [LARGE SCALE GENOMIC DNA]</scope>
</reference>
<dbReference type="Gene3D" id="3.40.1620.10">
    <property type="entry name" value="YefM-like domain"/>
    <property type="match status" value="1"/>
</dbReference>
<gene>
    <name evidence="2" type="ORF">US96_C0004G0036</name>
</gene>
<accession>A0A0G0K820</accession>
<comment type="caution">
    <text evidence="2">The sequence shown here is derived from an EMBL/GenBank/DDBJ whole genome shotgun (WGS) entry which is preliminary data.</text>
</comment>
<name>A0A0G0K820_9BACT</name>
<comment type="similarity">
    <text evidence="1">Belongs to the phD/YefM antitoxin family.</text>
</comment>
<dbReference type="EMBL" id="LBUZ01000004">
    <property type="protein sequence ID" value="KKQ75813.1"/>
    <property type="molecule type" value="Genomic_DNA"/>
</dbReference>
<organism evidence="2 3">
    <name type="scientific">Candidatus Woesebacteria bacterium GW2011_GWB1_38_5b</name>
    <dbReference type="NCBI Taxonomy" id="1618569"/>
    <lineage>
        <taxon>Bacteria</taxon>
        <taxon>Candidatus Woeseibacteriota</taxon>
    </lineage>
</organism>
<dbReference type="AlphaFoldDB" id="A0A0G0K820"/>